<protein>
    <submittedName>
        <fullName evidence="2">Uncharacterized protein</fullName>
    </submittedName>
</protein>
<proteinExistence type="predicted"/>
<dbReference type="Ensembl" id="ENSOTST00005130710.1">
    <property type="protein sequence ID" value="ENSOTSP00005134935.1"/>
    <property type="gene ID" value="ENSOTSG00005048225.1"/>
</dbReference>
<reference evidence="3" key="1">
    <citation type="journal article" date="2018" name="PLoS ONE">
        <title>Chinook salmon (Oncorhynchus tshawytscha) genome and transcriptome.</title>
        <authorList>
            <person name="Christensen K.A."/>
            <person name="Leong J.S."/>
            <person name="Sakhrani D."/>
            <person name="Biagi C.A."/>
            <person name="Minkley D.R."/>
            <person name="Withler R.E."/>
            <person name="Rondeau E.B."/>
            <person name="Koop B.F."/>
            <person name="Devlin R.H."/>
        </authorList>
    </citation>
    <scope>NUCLEOTIDE SEQUENCE [LARGE SCALE GENOMIC DNA]</scope>
</reference>
<feature type="compositionally biased region" description="Basic and acidic residues" evidence="1">
    <location>
        <begin position="1"/>
        <end position="11"/>
    </location>
</feature>
<dbReference type="AlphaFoldDB" id="A0AAZ3R3G1"/>
<dbReference type="GeneTree" id="ENSGT00940000157684"/>
<evidence type="ECO:0000313" key="2">
    <source>
        <dbReference type="Ensembl" id="ENSOTSP00005134935.1"/>
    </source>
</evidence>
<evidence type="ECO:0000256" key="1">
    <source>
        <dbReference type="SAM" id="MobiDB-lite"/>
    </source>
</evidence>
<name>A0AAZ3R3G1_ONCTS</name>
<keyword evidence="3" id="KW-1185">Reference proteome</keyword>
<reference evidence="2" key="2">
    <citation type="submission" date="2025-08" db="UniProtKB">
        <authorList>
            <consortium name="Ensembl"/>
        </authorList>
    </citation>
    <scope>IDENTIFICATION</scope>
</reference>
<sequence length="154" mass="17556">MKRGEKPEGYRQMRPKTFPASNYSVNSHQMLQEIRESLRNMSRPSDPPKVDMGGAVIVAPEDPRQQGRCSNPRNPYHKALQEIRKSLMPYANEPNSSGRTAEVNKQMLLELLSAGFDEILSSSVRLDGERFCTAIFRSLQRCSIGFMSWLWLGH</sequence>
<organism evidence="2 3">
    <name type="scientific">Oncorhynchus tshawytscha</name>
    <name type="common">Chinook salmon</name>
    <name type="synonym">Salmo tshawytscha</name>
    <dbReference type="NCBI Taxonomy" id="74940"/>
    <lineage>
        <taxon>Eukaryota</taxon>
        <taxon>Metazoa</taxon>
        <taxon>Chordata</taxon>
        <taxon>Craniata</taxon>
        <taxon>Vertebrata</taxon>
        <taxon>Euteleostomi</taxon>
        <taxon>Actinopterygii</taxon>
        <taxon>Neopterygii</taxon>
        <taxon>Teleostei</taxon>
        <taxon>Protacanthopterygii</taxon>
        <taxon>Salmoniformes</taxon>
        <taxon>Salmonidae</taxon>
        <taxon>Salmoninae</taxon>
        <taxon>Oncorhynchus</taxon>
    </lineage>
</organism>
<dbReference type="Proteomes" id="UP000694402">
    <property type="component" value="Unassembled WGS sequence"/>
</dbReference>
<evidence type="ECO:0000313" key="3">
    <source>
        <dbReference type="Proteomes" id="UP000694402"/>
    </source>
</evidence>
<accession>A0AAZ3R3G1</accession>
<reference evidence="2" key="3">
    <citation type="submission" date="2025-09" db="UniProtKB">
        <authorList>
            <consortium name="Ensembl"/>
        </authorList>
    </citation>
    <scope>IDENTIFICATION</scope>
</reference>
<feature type="region of interest" description="Disordered" evidence="1">
    <location>
        <begin position="1"/>
        <end position="26"/>
    </location>
</feature>